<dbReference type="Proteomes" id="UP000671879">
    <property type="component" value="Chromosome"/>
</dbReference>
<evidence type="ECO:0000313" key="1">
    <source>
        <dbReference type="EMBL" id="QTX33211.1"/>
    </source>
</evidence>
<name>A0A9Q7AAJ1_9BACT</name>
<dbReference type="AlphaFoldDB" id="A0A9Q7AAJ1"/>
<organism evidence="1 2">
    <name type="scientific">Aminithiophilus ramosus</name>
    <dbReference type="NCBI Taxonomy" id="3029084"/>
    <lineage>
        <taxon>Bacteria</taxon>
        <taxon>Thermotogati</taxon>
        <taxon>Synergistota</taxon>
        <taxon>Synergistia</taxon>
        <taxon>Synergistales</taxon>
        <taxon>Aminithiophilaceae</taxon>
        <taxon>Aminithiophilus</taxon>
    </lineage>
</organism>
<sequence length="316" mass="32882">MSQAGGIGSSLVMDFETTYGADPTSKAGVKLPRTKVALTRGRNLSDSATLREERNPAEPIRGFVNVEGALEVPLDVKAFGYWLKAAFGAPTTTGKGPYTHVFKVRAEQPSMVIEQGHADIGKYFKFNGCKVSSLSFSFGKGDGELTAKVGVIGSNGAVLSAPYNSGAQKASFLRLNNCQALLKEGGTVLADGTGGEVSLDMGLETDSYVLAGGGVRGNPREGILKASGSLTALFTPGAAALLDKGIAGTETSVEVIFTQGTHSLSFRFPEVLMEETTPGVDGPAGILLEVPWRGFHEDDANGSVVVATLVNDIAGY</sequence>
<protein>
    <submittedName>
        <fullName evidence="1">Uncharacterized protein</fullName>
    </submittedName>
</protein>
<dbReference type="Pfam" id="PF18906">
    <property type="entry name" value="Phage_tube_2"/>
    <property type="match status" value="1"/>
</dbReference>
<dbReference type="KEGG" id="aram:KAR29_04770"/>
<accession>A0A9Q7AAJ1</accession>
<gene>
    <name evidence="1" type="ORF">KAR29_04770</name>
</gene>
<dbReference type="InterPro" id="IPR044000">
    <property type="entry name" value="Phage_tube_2"/>
</dbReference>
<keyword evidence="2" id="KW-1185">Reference proteome</keyword>
<dbReference type="RefSeq" id="WP_274374490.1">
    <property type="nucleotide sequence ID" value="NZ_CP072943.1"/>
</dbReference>
<reference evidence="2" key="1">
    <citation type="submission" date="2021-04" db="EMBL/GenBank/DDBJ databases">
        <title>A novel Synergistetes isolate from a pyrite-forming mixed culture.</title>
        <authorList>
            <person name="Bunk B."/>
            <person name="Sproer C."/>
            <person name="Spring S."/>
            <person name="Pester M."/>
        </authorList>
    </citation>
    <scope>NUCLEOTIDE SEQUENCE [LARGE SCALE GENOMIC DNA]</scope>
    <source>
        <strain evidence="2">J.5.4.2-T.3.5.2</strain>
    </source>
</reference>
<dbReference type="EMBL" id="CP072943">
    <property type="protein sequence ID" value="QTX33211.1"/>
    <property type="molecule type" value="Genomic_DNA"/>
</dbReference>
<evidence type="ECO:0000313" key="2">
    <source>
        <dbReference type="Proteomes" id="UP000671879"/>
    </source>
</evidence>
<proteinExistence type="predicted"/>